<organism evidence="1 2">
    <name type="scientific">Artemisia annua</name>
    <name type="common">Sweet wormwood</name>
    <dbReference type="NCBI Taxonomy" id="35608"/>
    <lineage>
        <taxon>Eukaryota</taxon>
        <taxon>Viridiplantae</taxon>
        <taxon>Streptophyta</taxon>
        <taxon>Embryophyta</taxon>
        <taxon>Tracheophyta</taxon>
        <taxon>Spermatophyta</taxon>
        <taxon>Magnoliopsida</taxon>
        <taxon>eudicotyledons</taxon>
        <taxon>Gunneridae</taxon>
        <taxon>Pentapetalae</taxon>
        <taxon>asterids</taxon>
        <taxon>campanulids</taxon>
        <taxon>Asterales</taxon>
        <taxon>Asteraceae</taxon>
        <taxon>Asteroideae</taxon>
        <taxon>Anthemideae</taxon>
        <taxon>Artemisiinae</taxon>
        <taxon>Artemisia</taxon>
    </lineage>
</organism>
<comment type="caution">
    <text evidence="1">The sequence shown here is derived from an EMBL/GenBank/DDBJ whole genome shotgun (WGS) entry which is preliminary data.</text>
</comment>
<dbReference type="EMBL" id="PKPP01003251">
    <property type="protein sequence ID" value="PWA70382.1"/>
    <property type="molecule type" value="Genomic_DNA"/>
</dbReference>
<protein>
    <submittedName>
        <fullName evidence="1">TPX2 domain-containing protein</fullName>
    </submittedName>
</protein>
<dbReference type="AlphaFoldDB" id="A0A2U1NA72"/>
<proteinExistence type="predicted"/>
<name>A0A2U1NA72_ARTAN</name>
<keyword evidence="2" id="KW-1185">Reference proteome</keyword>
<reference evidence="1 2" key="1">
    <citation type="journal article" date="2018" name="Mol. Plant">
        <title>The genome of Artemisia annua provides insight into the evolution of Asteraceae family and artemisinin biosynthesis.</title>
        <authorList>
            <person name="Shen Q."/>
            <person name="Zhang L."/>
            <person name="Liao Z."/>
            <person name="Wang S."/>
            <person name="Yan T."/>
            <person name="Shi P."/>
            <person name="Liu M."/>
            <person name="Fu X."/>
            <person name="Pan Q."/>
            <person name="Wang Y."/>
            <person name="Lv Z."/>
            <person name="Lu X."/>
            <person name="Zhang F."/>
            <person name="Jiang W."/>
            <person name="Ma Y."/>
            <person name="Chen M."/>
            <person name="Hao X."/>
            <person name="Li L."/>
            <person name="Tang Y."/>
            <person name="Lv G."/>
            <person name="Zhou Y."/>
            <person name="Sun X."/>
            <person name="Brodelius P.E."/>
            <person name="Rose J.K.C."/>
            <person name="Tang K."/>
        </authorList>
    </citation>
    <scope>NUCLEOTIDE SEQUENCE [LARGE SCALE GENOMIC DNA]</scope>
    <source>
        <strain evidence="2">cv. Huhao1</strain>
        <tissue evidence="1">Leaf</tissue>
    </source>
</reference>
<evidence type="ECO:0000313" key="2">
    <source>
        <dbReference type="Proteomes" id="UP000245207"/>
    </source>
</evidence>
<gene>
    <name evidence="1" type="ORF">CTI12_AA293970</name>
</gene>
<dbReference type="Proteomes" id="UP000245207">
    <property type="component" value="Unassembled WGS sequence"/>
</dbReference>
<sequence length="196" mass="22018">MARAGGDEPGFFSGLLDPLLKRKLAHYKKIVAQKAAAAALLEQEKAEAAARQLIDDAIENNVQDHISVSINSGTSQSRRPLLKPKLKMDEEVTKPVIKKKHAVSPLVSSIGKKPCRIPPTPAKYVASVNPRKDHITTPRTKNLTTKEESRYVVTFISLRKSKHCFYLLVTGIYLTYRSSKRNLTKRKRGKYNRKPN</sequence>
<evidence type="ECO:0000313" key="1">
    <source>
        <dbReference type="EMBL" id="PWA70382.1"/>
    </source>
</evidence>
<dbReference type="STRING" id="35608.A0A2U1NA72"/>
<accession>A0A2U1NA72</accession>
<dbReference type="OrthoDB" id="621651at2759"/>